<organism evidence="3 4">
    <name type="scientific">Microthyrium microscopicum</name>
    <dbReference type="NCBI Taxonomy" id="703497"/>
    <lineage>
        <taxon>Eukaryota</taxon>
        <taxon>Fungi</taxon>
        <taxon>Dikarya</taxon>
        <taxon>Ascomycota</taxon>
        <taxon>Pezizomycotina</taxon>
        <taxon>Dothideomycetes</taxon>
        <taxon>Dothideomycetes incertae sedis</taxon>
        <taxon>Microthyriales</taxon>
        <taxon>Microthyriaceae</taxon>
        <taxon>Microthyrium</taxon>
    </lineage>
</organism>
<feature type="chain" id="PRO_5025466996" evidence="2">
    <location>
        <begin position="21"/>
        <end position="340"/>
    </location>
</feature>
<dbReference type="EMBL" id="MU004236">
    <property type="protein sequence ID" value="KAF2668300.1"/>
    <property type="molecule type" value="Genomic_DNA"/>
</dbReference>
<name>A0A6A6U8K1_9PEZI</name>
<dbReference type="AlphaFoldDB" id="A0A6A6U8K1"/>
<dbReference type="Proteomes" id="UP000799302">
    <property type="component" value="Unassembled WGS sequence"/>
</dbReference>
<feature type="region of interest" description="Disordered" evidence="1">
    <location>
        <begin position="24"/>
        <end position="50"/>
    </location>
</feature>
<proteinExistence type="predicted"/>
<dbReference type="PANTHER" id="PTHR35606:SF4">
    <property type="entry name" value="CELLULOSE-BINDING FAMILY II PROTEIN"/>
    <property type="match status" value="1"/>
</dbReference>
<feature type="signal peptide" evidence="2">
    <location>
        <begin position="1"/>
        <end position="20"/>
    </location>
</feature>
<gene>
    <name evidence="3" type="ORF">BT63DRAFT_402168</name>
</gene>
<accession>A0A6A6U8K1</accession>
<evidence type="ECO:0000313" key="3">
    <source>
        <dbReference type="EMBL" id="KAF2668300.1"/>
    </source>
</evidence>
<reference evidence="3" key="1">
    <citation type="journal article" date="2020" name="Stud. Mycol.">
        <title>101 Dothideomycetes genomes: a test case for predicting lifestyles and emergence of pathogens.</title>
        <authorList>
            <person name="Haridas S."/>
            <person name="Albert R."/>
            <person name="Binder M."/>
            <person name="Bloem J."/>
            <person name="Labutti K."/>
            <person name="Salamov A."/>
            <person name="Andreopoulos B."/>
            <person name="Baker S."/>
            <person name="Barry K."/>
            <person name="Bills G."/>
            <person name="Bluhm B."/>
            <person name="Cannon C."/>
            <person name="Castanera R."/>
            <person name="Culley D."/>
            <person name="Daum C."/>
            <person name="Ezra D."/>
            <person name="Gonzalez J."/>
            <person name="Henrissat B."/>
            <person name="Kuo A."/>
            <person name="Liang C."/>
            <person name="Lipzen A."/>
            <person name="Lutzoni F."/>
            <person name="Magnuson J."/>
            <person name="Mondo S."/>
            <person name="Nolan M."/>
            <person name="Ohm R."/>
            <person name="Pangilinan J."/>
            <person name="Park H.-J."/>
            <person name="Ramirez L."/>
            <person name="Alfaro M."/>
            <person name="Sun H."/>
            <person name="Tritt A."/>
            <person name="Yoshinaga Y."/>
            <person name="Zwiers L.-H."/>
            <person name="Turgeon B."/>
            <person name="Goodwin S."/>
            <person name="Spatafora J."/>
            <person name="Crous P."/>
            <person name="Grigoriev I."/>
        </authorList>
    </citation>
    <scope>NUCLEOTIDE SEQUENCE</scope>
    <source>
        <strain evidence="3">CBS 115976</strain>
    </source>
</reference>
<evidence type="ECO:0000256" key="1">
    <source>
        <dbReference type="SAM" id="MobiDB-lite"/>
    </source>
</evidence>
<feature type="region of interest" description="Disordered" evidence="1">
    <location>
        <begin position="307"/>
        <end position="340"/>
    </location>
</feature>
<protein>
    <submittedName>
        <fullName evidence="3">Uncharacterized protein</fullName>
    </submittedName>
</protein>
<feature type="compositionally biased region" description="Low complexity" evidence="1">
    <location>
        <begin position="307"/>
        <end position="318"/>
    </location>
</feature>
<dbReference type="PANTHER" id="PTHR35606">
    <property type="entry name" value="CELLULOSE-BINDING FAMILY II PROTEIN"/>
    <property type="match status" value="1"/>
</dbReference>
<feature type="compositionally biased region" description="Gly residues" evidence="1">
    <location>
        <begin position="319"/>
        <end position="328"/>
    </location>
</feature>
<dbReference type="OrthoDB" id="94998at2759"/>
<evidence type="ECO:0000313" key="4">
    <source>
        <dbReference type="Proteomes" id="UP000799302"/>
    </source>
</evidence>
<evidence type="ECO:0000256" key="2">
    <source>
        <dbReference type="SAM" id="SignalP"/>
    </source>
</evidence>
<keyword evidence="2" id="KW-0732">Signal</keyword>
<feature type="compositionally biased region" description="Low complexity" evidence="1">
    <location>
        <begin position="329"/>
        <end position="340"/>
    </location>
</feature>
<keyword evidence="4" id="KW-1185">Reference proteome</keyword>
<sequence>MRLPTTTAAILGLLTTLSTSSPLEPGLNDLSRRQAPKGKGAPRAQRADTAVSLKETTWNPPASMKQDLDDVWAWVIKRRPQDLKRGGWVYNQILDNNGALNYCVRWHSSATADAATRAAILKGLQVQSQKWADLLVGFDGWPYTKVPVKIVGWAGTSQALFPGLNETAEGKYSAYKDQEGVPQCNPDCGHFFHMNSEFFPKCQNPKENMYSMSLWLSDNLGGGAGGGGDWGQRTYRTATIAQFKAGGDAMIYLHEMGHSYAIDDFYDWKPKGQTNFIMMAGSSSYITEFDAWMARDWWRHIKPKNLGGSSSGSTMAGGAPKGAGGAPKGAGRPAAMSNGQ</sequence>